<dbReference type="InterPro" id="IPR014752">
    <property type="entry name" value="Arrestin-like_C"/>
</dbReference>
<dbReference type="RefSeq" id="XP_014169217.1">
    <property type="nucleotide sequence ID" value="XM_014313742.1"/>
</dbReference>
<dbReference type="Proteomes" id="UP000007796">
    <property type="component" value="Unassembled WGS sequence"/>
</dbReference>
<dbReference type="FunFam" id="2.60.40.640:FF:000063">
    <property type="entry name" value="Arrestin"/>
    <property type="match status" value="1"/>
</dbReference>
<feature type="domain" description="LDB19 N-terminal" evidence="2">
    <location>
        <begin position="173"/>
        <end position="345"/>
    </location>
</feature>
<proteinExistence type="predicted"/>
<evidence type="ECO:0000256" key="1">
    <source>
        <dbReference type="SAM" id="MobiDB-lite"/>
    </source>
</evidence>
<evidence type="ECO:0000313" key="3">
    <source>
        <dbReference type="EMBL" id="EFW99802.1"/>
    </source>
</evidence>
<name>F0XR20_GROCL</name>
<feature type="compositionally biased region" description="Low complexity" evidence="1">
    <location>
        <begin position="40"/>
        <end position="71"/>
    </location>
</feature>
<keyword evidence="4" id="KW-1185">Reference proteome</keyword>
<dbReference type="FunCoup" id="F0XR20">
    <property type="interactions" value="16"/>
</dbReference>
<sequence length="509" mass="56477">MPHLVSTFLRNSSNTFEAQVANLKKATGTHRKPSPKPRDSALSSLRNSSEVSSVDDCPVDDVPAGDSQSQSRQHHHQSTMRTMTSLQRSSSAERRAHDDHHHRLSFGALHFGRSSRESHGNPNVVLSWTIESPPIVLHGDAESSTGALVSGLLYITIKEDAVPMESFKAALNIHVTQKRPYTAHCNDCINQYKQLQTWSFLQAPLTLTKGRHAFPFSVLLAGHLPASMDGQLVSVAYEFSAEATPKAGGGLPVKFEKTLDVKRSLPEPEQPHHSVRVFPPTNIKASVHFPQVIHPIGRNTMLIRIDGVTRLNANVNTLEFWKLKKLTWRLEETNKAVAPACERHMPHGPNEPDTEVKKGVLRSDTRIIGEKMLLSGWKSNYSGPEESYVEFELDYFLGKNSKFSCDTKSQDGTEVTHQLMVEMVVSQEWAPSAKPGIVTQTGVGRILRMHFNDILTERGGMGVSWDNEAPPIYQDVPPSPPSYLDELNASVITEHIEPLDAVNEPPPPF</sequence>
<reference evidence="3 4" key="1">
    <citation type="journal article" date="2011" name="Proc. Natl. Acad. Sci. U.S.A.">
        <title>Genome and transcriptome analyses of the mountain pine beetle-fungal symbiont Grosmannia clavigera, a lodgepole pine pathogen.</title>
        <authorList>
            <person name="DiGuistini S."/>
            <person name="Wang Y."/>
            <person name="Liao N.Y."/>
            <person name="Taylor G."/>
            <person name="Tanguay P."/>
            <person name="Feau N."/>
            <person name="Henrissat B."/>
            <person name="Chan S.K."/>
            <person name="Hesse-Orce U."/>
            <person name="Alamouti S.M."/>
            <person name="Tsui C.K.M."/>
            <person name="Docking R.T."/>
            <person name="Levasseur A."/>
            <person name="Haridas S."/>
            <person name="Robertson G."/>
            <person name="Birol I."/>
            <person name="Holt R.A."/>
            <person name="Marra M.A."/>
            <person name="Hamelin R.C."/>
            <person name="Hirst M."/>
            <person name="Jones S.J.M."/>
            <person name="Bohlmann J."/>
            <person name="Breuil C."/>
        </authorList>
    </citation>
    <scope>NUCLEOTIDE SEQUENCE [LARGE SCALE GENOMIC DNA]</scope>
    <source>
        <strain evidence="4">kw1407 / UAMH 11150</strain>
    </source>
</reference>
<dbReference type="HOGENOM" id="CLU_026015_1_0_1"/>
<dbReference type="GeneID" id="25974052"/>
<dbReference type="Pfam" id="PF13002">
    <property type="entry name" value="LDB19"/>
    <property type="match status" value="1"/>
</dbReference>
<gene>
    <name evidence="3" type="ORF">CMQ_120</name>
</gene>
<evidence type="ECO:0000313" key="4">
    <source>
        <dbReference type="Proteomes" id="UP000007796"/>
    </source>
</evidence>
<evidence type="ECO:0000259" key="2">
    <source>
        <dbReference type="Pfam" id="PF13002"/>
    </source>
</evidence>
<feature type="compositionally biased region" description="Polar residues" evidence="1">
    <location>
        <begin position="79"/>
        <end position="90"/>
    </location>
</feature>
<dbReference type="InParanoid" id="F0XR20"/>
<dbReference type="STRING" id="655863.F0XR20"/>
<accession>F0XR20</accession>
<dbReference type="OrthoDB" id="3832628at2759"/>
<dbReference type="Gene3D" id="2.60.40.640">
    <property type="match status" value="1"/>
</dbReference>
<dbReference type="eggNOG" id="ENOG502QS9U">
    <property type="taxonomic scope" value="Eukaryota"/>
</dbReference>
<dbReference type="EMBL" id="GL629807">
    <property type="protein sequence ID" value="EFW99802.1"/>
    <property type="molecule type" value="Genomic_DNA"/>
</dbReference>
<dbReference type="InterPro" id="IPR024391">
    <property type="entry name" value="LDB19_N"/>
</dbReference>
<feature type="region of interest" description="Disordered" evidence="1">
    <location>
        <begin position="23"/>
        <end position="99"/>
    </location>
</feature>
<protein>
    <submittedName>
        <fullName evidence="3">Arrestin n-terminal domain containing protein</fullName>
    </submittedName>
</protein>
<organism evidence="4">
    <name type="scientific">Grosmannia clavigera (strain kw1407 / UAMH 11150)</name>
    <name type="common">Blue stain fungus</name>
    <name type="synonym">Graphiocladiella clavigera</name>
    <dbReference type="NCBI Taxonomy" id="655863"/>
    <lineage>
        <taxon>Eukaryota</taxon>
        <taxon>Fungi</taxon>
        <taxon>Dikarya</taxon>
        <taxon>Ascomycota</taxon>
        <taxon>Pezizomycotina</taxon>
        <taxon>Sordariomycetes</taxon>
        <taxon>Sordariomycetidae</taxon>
        <taxon>Ophiostomatales</taxon>
        <taxon>Ophiostomataceae</taxon>
        <taxon>Leptographium</taxon>
    </lineage>
</organism>
<dbReference type="AlphaFoldDB" id="F0XR20"/>